<dbReference type="InterPro" id="IPR020296">
    <property type="entry name" value="Spore_Cse60"/>
</dbReference>
<reference evidence="1" key="2">
    <citation type="journal article" date="2021" name="J Anim Sci Technol">
        <title>Complete genome sequence of Paenibacillus konkukensis sp. nov. SK3146 as a potential probiotic strain.</title>
        <authorList>
            <person name="Jung H.I."/>
            <person name="Park S."/>
            <person name="Niu K.M."/>
            <person name="Lee S.W."/>
            <person name="Kothari D."/>
            <person name="Yi K.J."/>
            <person name="Kim S.K."/>
        </authorList>
    </citation>
    <scope>NUCLEOTIDE SEQUENCE</scope>
    <source>
        <strain evidence="1">SK3146</strain>
    </source>
</reference>
<proteinExistence type="predicted"/>
<accession>A0ABY4RKX7</accession>
<evidence type="ECO:0000313" key="2">
    <source>
        <dbReference type="Proteomes" id="UP001057134"/>
    </source>
</evidence>
<dbReference type="EMBL" id="CP027059">
    <property type="protein sequence ID" value="UQZ82309.1"/>
    <property type="molecule type" value="Genomic_DNA"/>
</dbReference>
<gene>
    <name evidence="1" type="ORF">SK3146_01466</name>
</gene>
<organism evidence="1 2">
    <name type="scientific">Paenibacillus konkukensis</name>
    <dbReference type="NCBI Taxonomy" id="2020716"/>
    <lineage>
        <taxon>Bacteria</taxon>
        <taxon>Bacillati</taxon>
        <taxon>Bacillota</taxon>
        <taxon>Bacilli</taxon>
        <taxon>Bacillales</taxon>
        <taxon>Paenibacillaceae</taxon>
        <taxon>Paenibacillus</taxon>
    </lineage>
</organism>
<dbReference type="Pfam" id="PF10957">
    <property type="entry name" value="Spore_Cse60"/>
    <property type="match status" value="1"/>
</dbReference>
<evidence type="ECO:0000313" key="1">
    <source>
        <dbReference type="EMBL" id="UQZ82309.1"/>
    </source>
</evidence>
<name>A0ABY4RKX7_9BACL</name>
<keyword evidence="2" id="KW-1185">Reference proteome</keyword>
<protein>
    <submittedName>
        <fullName evidence="1">Uncharacterized protein</fullName>
    </submittedName>
</protein>
<dbReference type="Proteomes" id="UP001057134">
    <property type="component" value="Chromosome"/>
</dbReference>
<sequence>MQGWNALLHTGTFYINWLILPVQQNMIEKGDSMIQVKEFIDSDSSYAERKANDFLATLKEEQFVSISYGTLIKSKPDKSEYQRSTILVVYRTSNTGD</sequence>
<reference evidence="1" key="1">
    <citation type="submission" date="2018-02" db="EMBL/GenBank/DDBJ databases">
        <authorList>
            <person name="Kim S.-K."/>
            <person name="Jung H.-I."/>
            <person name="Lee S.-W."/>
        </authorList>
    </citation>
    <scope>NUCLEOTIDE SEQUENCE</scope>
    <source>
        <strain evidence="1">SK3146</strain>
    </source>
</reference>